<organism evidence="2 3">
    <name type="scientific">Vitis vinifera</name>
    <name type="common">Grape</name>
    <dbReference type="NCBI Taxonomy" id="29760"/>
    <lineage>
        <taxon>Eukaryota</taxon>
        <taxon>Viridiplantae</taxon>
        <taxon>Streptophyta</taxon>
        <taxon>Embryophyta</taxon>
        <taxon>Tracheophyta</taxon>
        <taxon>Spermatophyta</taxon>
        <taxon>Magnoliopsida</taxon>
        <taxon>eudicotyledons</taxon>
        <taxon>Gunneridae</taxon>
        <taxon>Pentapetalae</taxon>
        <taxon>rosids</taxon>
        <taxon>Vitales</taxon>
        <taxon>Vitaceae</taxon>
        <taxon>Viteae</taxon>
        <taxon>Vitis</taxon>
    </lineage>
</organism>
<accession>A0A438EGD1</accession>
<name>A0A438EGD1_VITVI</name>
<evidence type="ECO:0000313" key="3">
    <source>
        <dbReference type="Proteomes" id="UP000288805"/>
    </source>
</evidence>
<protein>
    <recommendedName>
        <fullName evidence="1">Reverse transcriptase zinc-binding domain-containing protein</fullName>
    </recommendedName>
</protein>
<feature type="domain" description="Reverse transcriptase zinc-binding" evidence="1">
    <location>
        <begin position="15"/>
        <end position="85"/>
    </location>
</feature>
<comment type="caution">
    <text evidence="2">The sequence shown here is derived from an EMBL/GenBank/DDBJ whole genome shotgun (WGS) entry which is preliminary data.</text>
</comment>
<sequence>MDDIMAWVETKNGDFSVKSFYSSLVSRRAKSFPHGRVWNSWAPVRASFFAWEVTYAKILTQVGGCLIRCYMSKVKEETMDDAFLDERIALELGWLLLFIYLFDRREIGEPLRIAKVWIKHLKHSIRGKDNSKSSTHKDNSFTLHLVGANS</sequence>
<reference evidence="2 3" key="1">
    <citation type="journal article" date="2018" name="PLoS Genet.">
        <title>Population sequencing reveals clonal diversity and ancestral inbreeding in the grapevine cultivar Chardonnay.</title>
        <authorList>
            <person name="Roach M.J."/>
            <person name="Johnson D.L."/>
            <person name="Bohlmann J."/>
            <person name="van Vuuren H.J."/>
            <person name="Jones S.J."/>
            <person name="Pretorius I.S."/>
            <person name="Schmidt S.A."/>
            <person name="Borneman A.R."/>
        </authorList>
    </citation>
    <scope>NUCLEOTIDE SEQUENCE [LARGE SCALE GENOMIC DNA]</scope>
    <source>
        <strain evidence="3">cv. Chardonnay</strain>
        <tissue evidence="2">Leaf</tissue>
    </source>
</reference>
<proteinExistence type="predicted"/>
<dbReference type="Pfam" id="PF13966">
    <property type="entry name" value="zf-RVT"/>
    <property type="match status" value="1"/>
</dbReference>
<evidence type="ECO:0000259" key="1">
    <source>
        <dbReference type="Pfam" id="PF13966"/>
    </source>
</evidence>
<gene>
    <name evidence="2" type="ORF">CK203_098750</name>
</gene>
<dbReference type="AlphaFoldDB" id="A0A438EGD1"/>
<dbReference type="InterPro" id="IPR026960">
    <property type="entry name" value="RVT-Znf"/>
</dbReference>
<dbReference type="EMBL" id="QGNW01001298">
    <property type="protein sequence ID" value="RVW46777.1"/>
    <property type="molecule type" value="Genomic_DNA"/>
</dbReference>
<dbReference type="Proteomes" id="UP000288805">
    <property type="component" value="Unassembled WGS sequence"/>
</dbReference>
<evidence type="ECO:0000313" key="2">
    <source>
        <dbReference type="EMBL" id="RVW46777.1"/>
    </source>
</evidence>